<evidence type="ECO:0000313" key="2">
    <source>
        <dbReference type="EMBL" id="SNT53772.1"/>
    </source>
</evidence>
<dbReference type="Proteomes" id="UP000198282">
    <property type="component" value="Unassembled WGS sequence"/>
</dbReference>
<sequence length="335" mass="36049">MTAAQDRRWEELLRNITDMLPAGPVCVVVDGAGEQNLIVAERLAAAVHATGRACTRLFGTTPSTWSPESSADAVVVAHGPHWRAHPPRGHWDVVIWLRTPPAGNGRKSAKADADIVIDLHDPTWPVIRHSTARLGDRTRWYLTESRAFFATRAASWDTKFGDDLPAYAAAITEAGLPRDGVVVDVGCGTGRALPALRHAVGPRGGVIAVDLTPEMLAQVRSHGRAEYAALALADARHLPLADASVDAVFAAGLLTHLPDTDAGLHELARITRPGGLLVLFHPSGRAALAARHGRTLSPDEPLAEAPLRRSMHQTGWRLTGYDDPEHRFLAIAARR</sequence>
<dbReference type="PANTHER" id="PTHR43591">
    <property type="entry name" value="METHYLTRANSFERASE"/>
    <property type="match status" value="1"/>
</dbReference>
<dbReference type="AlphaFoldDB" id="A0A239NGV0"/>
<proteinExistence type="predicted"/>
<dbReference type="SUPFAM" id="SSF53335">
    <property type="entry name" value="S-adenosyl-L-methionine-dependent methyltransferases"/>
    <property type="match status" value="1"/>
</dbReference>
<dbReference type="CDD" id="cd02440">
    <property type="entry name" value="AdoMet_MTases"/>
    <property type="match status" value="1"/>
</dbReference>
<feature type="domain" description="Methyltransferase type 11" evidence="1">
    <location>
        <begin position="183"/>
        <end position="279"/>
    </location>
</feature>
<dbReference type="Gene3D" id="3.40.50.150">
    <property type="entry name" value="Vaccinia Virus protein VP39"/>
    <property type="match status" value="1"/>
</dbReference>
<accession>A0A239NGV0</accession>
<dbReference type="PANTHER" id="PTHR43591:SF24">
    <property type="entry name" value="2-METHOXY-6-POLYPRENYL-1,4-BENZOQUINOL METHYLASE, MITOCHONDRIAL"/>
    <property type="match status" value="1"/>
</dbReference>
<dbReference type="GO" id="GO:0008757">
    <property type="term" value="F:S-adenosylmethionine-dependent methyltransferase activity"/>
    <property type="evidence" value="ECO:0007669"/>
    <property type="project" value="InterPro"/>
</dbReference>
<keyword evidence="2" id="KW-0489">Methyltransferase</keyword>
<reference evidence="2 3" key="1">
    <citation type="submission" date="2017-06" db="EMBL/GenBank/DDBJ databases">
        <authorList>
            <person name="Kim H.J."/>
            <person name="Triplett B.A."/>
        </authorList>
    </citation>
    <scope>NUCLEOTIDE SEQUENCE [LARGE SCALE GENOMIC DNA]</scope>
    <source>
        <strain evidence="2 3">CGMCC 4.2132</strain>
    </source>
</reference>
<dbReference type="GO" id="GO:0032259">
    <property type="term" value="P:methylation"/>
    <property type="evidence" value="ECO:0007669"/>
    <property type="project" value="UniProtKB-KW"/>
</dbReference>
<dbReference type="InterPro" id="IPR013216">
    <property type="entry name" value="Methyltransf_11"/>
</dbReference>
<evidence type="ECO:0000259" key="1">
    <source>
        <dbReference type="Pfam" id="PF08241"/>
    </source>
</evidence>
<dbReference type="EMBL" id="FZOD01000057">
    <property type="protein sequence ID" value="SNT53772.1"/>
    <property type="molecule type" value="Genomic_DNA"/>
</dbReference>
<dbReference type="OrthoDB" id="3506153at2"/>
<organism evidence="2 3">
    <name type="scientific">Streptosporangium subroseum</name>
    <dbReference type="NCBI Taxonomy" id="106412"/>
    <lineage>
        <taxon>Bacteria</taxon>
        <taxon>Bacillati</taxon>
        <taxon>Actinomycetota</taxon>
        <taxon>Actinomycetes</taxon>
        <taxon>Streptosporangiales</taxon>
        <taxon>Streptosporangiaceae</taxon>
        <taxon>Streptosporangium</taxon>
    </lineage>
</organism>
<dbReference type="Pfam" id="PF08241">
    <property type="entry name" value="Methyltransf_11"/>
    <property type="match status" value="1"/>
</dbReference>
<keyword evidence="3" id="KW-1185">Reference proteome</keyword>
<gene>
    <name evidence="2" type="ORF">SAMN05216276_105715</name>
</gene>
<dbReference type="InterPro" id="IPR029063">
    <property type="entry name" value="SAM-dependent_MTases_sf"/>
</dbReference>
<evidence type="ECO:0000313" key="3">
    <source>
        <dbReference type="Proteomes" id="UP000198282"/>
    </source>
</evidence>
<protein>
    <submittedName>
        <fullName evidence="2">Methyltransferase domain-containing protein</fullName>
    </submittedName>
</protein>
<keyword evidence="2" id="KW-0808">Transferase</keyword>
<name>A0A239NGV0_9ACTN</name>